<dbReference type="RefSeq" id="WP_280883088.1">
    <property type="nucleotide sequence ID" value="NZ_JARXVH010000034.1"/>
</dbReference>
<evidence type="ECO:0000313" key="2">
    <source>
        <dbReference type="Proteomes" id="UP001160499"/>
    </source>
</evidence>
<reference evidence="1 2" key="1">
    <citation type="submission" date="2023-04" db="EMBL/GenBank/DDBJ databases">
        <title>Forest soil microbial communities from Buena Vista Peninsula, Colon Province, Panama.</title>
        <authorList>
            <person name="Bouskill N."/>
        </authorList>
    </citation>
    <scope>NUCLEOTIDE SEQUENCE [LARGE SCALE GENOMIC DNA]</scope>
    <source>
        <strain evidence="1 2">GGS1</strain>
    </source>
</reference>
<accession>A0ABT6M1N2</accession>
<gene>
    <name evidence="1" type="ORF">M2283_009818</name>
</gene>
<sequence>MDELQAETGCRTCGRGPADQWLNDEGPLCDPCLDERIAAATGMPRLPLDPPAVEIEGGDGRRHVPRYRLWRAPIGISVRLVEERGAADEGGESGCSVTTTPT</sequence>
<organism evidence="1 2">
    <name type="scientific">Streptomyces pseudovenezuelae</name>
    <dbReference type="NCBI Taxonomy" id="67350"/>
    <lineage>
        <taxon>Bacteria</taxon>
        <taxon>Bacillati</taxon>
        <taxon>Actinomycetota</taxon>
        <taxon>Actinomycetes</taxon>
        <taxon>Kitasatosporales</taxon>
        <taxon>Streptomycetaceae</taxon>
        <taxon>Streptomyces</taxon>
        <taxon>Streptomyces aurantiacus group</taxon>
    </lineage>
</organism>
<evidence type="ECO:0000313" key="1">
    <source>
        <dbReference type="EMBL" id="MDH6222467.1"/>
    </source>
</evidence>
<keyword evidence="2" id="KW-1185">Reference proteome</keyword>
<comment type="caution">
    <text evidence="1">The sequence shown here is derived from an EMBL/GenBank/DDBJ whole genome shotgun (WGS) entry which is preliminary data.</text>
</comment>
<protein>
    <submittedName>
        <fullName evidence="1">Uncharacterized protein</fullName>
    </submittedName>
</protein>
<name>A0ABT6M1N2_9ACTN</name>
<dbReference type="Proteomes" id="UP001160499">
    <property type="component" value="Unassembled WGS sequence"/>
</dbReference>
<proteinExistence type="predicted"/>
<dbReference type="EMBL" id="JARXVH010000034">
    <property type="protein sequence ID" value="MDH6222467.1"/>
    <property type="molecule type" value="Genomic_DNA"/>
</dbReference>